<sequence length="50" mass="5690">MNPVNIIQQTSKYTVKFQNFTPISGYFRQIQANSAACFILQTSLNNSFSK</sequence>
<reference evidence="1 2" key="1">
    <citation type="submission" date="2013-07" db="EMBL/GenBank/DDBJ databases">
        <authorList>
            <person name="Weinstock G."/>
            <person name="Sodergren E."/>
            <person name="Wylie T."/>
            <person name="Fulton L."/>
            <person name="Fulton R."/>
            <person name="Fronick C."/>
            <person name="O'Laughlin M."/>
            <person name="Godfrey J."/>
            <person name="Miner T."/>
            <person name="Herter B."/>
            <person name="Appelbaum E."/>
            <person name="Cordes M."/>
            <person name="Lek S."/>
            <person name="Wollam A."/>
            <person name="Pepin K.H."/>
            <person name="Palsikar V.B."/>
            <person name="Mitreva M."/>
            <person name="Wilson R.K."/>
        </authorList>
    </citation>
    <scope>NUCLEOTIDE SEQUENCE [LARGE SCALE GENOMIC DNA]</scope>
    <source>
        <strain evidence="1 2">ATCC 14940</strain>
    </source>
</reference>
<gene>
    <name evidence="1" type="ORF">CLOSYM_01527</name>
</gene>
<evidence type="ECO:0000313" key="2">
    <source>
        <dbReference type="Proteomes" id="UP000016491"/>
    </source>
</evidence>
<name>A0ABC9U013_CLOSY</name>
<proteinExistence type="predicted"/>
<protein>
    <submittedName>
        <fullName evidence="1">Uncharacterized protein</fullName>
    </submittedName>
</protein>
<comment type="caution">
    <text evidence="1">The sequence shown here is derived from an EMBL/GenBank/DDBJ whole genome shotgun (WGS) entry which is preliminary data.</text>
</comment>
<evidence type="ECO:0000313" key="1">
    <source>
        <dbReference type="EMBL" id="ERI78408.1"/>
    </source>
</evidence>
<dbReference type="Proteomes" id="UP000016491">
    <property type="component" value="Unassembled WGS sequence"/>
</dbReference>
<accession>A0ABC9U013</accession>
<dbReference type="AlphaFoldDB" id="A0ABC9U013"/>
<organism evidence="1 2">
    <name type="scientific">[Clostridium] symbiosum ATCC 14940</name>
    <dbReference type="NCBI Taxonomy" id="411472"/>
    <lineage>
        <taxon>Bacteria</taxon>
        <taxon>Bacillati</taxon>
        <taxon>Bacillota</taxon>
        <taxon>Clostridia</taxon>
        <taxon>Lachnospirales</taxon>
        <taxon>Lachnospiraceae</taxon>
        <taxon>Otoolea</taxon>
    </lineage>
</organism>
<dbReference type="EMBL" id="AWSU01000121">
    <property type="protein sequence ID" value="ERI78408.1"/>
    <property type="molecule type" value="Genomic_DNA"/>
</dbReference>